<sequence>MRARLYRRGTFARRFTLLTTLLSVPLALGVERTDLQPATGLLWHPGRRCVGKSGELLSAAEVVQRFPLLGLARISDYMLIYY</sequence>
<feature type="signal peptide" evidence="1">
    <location>
        <begin position="1"/>
        <end position="29"/>
    </location>
</feature>
<comment type="caution">
    <text evidence="2">The sequence shown here is derived from an EMBL/GenBank/DDBJ whole genome shotgun (WGS) entry which is preliminary data.</text>
</comment>
<gene>
    <name evidence="2" type="ORF">FOZ63_010909</name>
</gene>
<dbReference type="Proteomes" id="UP000553632">
    <property type="component" value="Unassembled WGS sequence"/>
</dbReference>
<feature type="chain" id="PRO_5029821430" evidence="1">
    <location>
        <begin position="30"/>
        <end position="82"/>
    </location>
</feature>
<keyword evidence="1" id="KW-0732">Signal</keyword>
<evidence type="ECO:0000313" key="3">
    <source>
        <dbReference type="Proteomes" id="UP000553632"/>
    </source>
</evidence>
<evidence type="ECO:0000256" key="1">
    <source>
        <dbReference type="SAM" id="SignalP"/>
    </source>
</evidence>
<protein>
    <submittedName>
        <fullName evidence="2">Uncharacterized protein</fullName>
    </submittedName>
</protein>
<name>A0A7J6TGJ1_PEROL</name>
<accession>A0A7J6TGJ1</accession>
<proteinExistence type="predicted"/>
<dbReference type="EMBL" id="JABANO010010866">
    <property type="protein sequence ID" value="KAF4744414.1"/>
    <property type="molecule type" value="Genomic_DNA"/>
</dbReference>
<evidence type="ECO:0000313" key="2">
    <source>
        <dbReference type="EMBL" id="KAF4744414.1"/>
    </source>
</evidence>
<dbReference type="AlphaFoldDB" id="A0A7J6TGJ1"/>
<keyword evidence="3" id="KW-1185">Reference proteome</keyword>
<reference evidence="2 3" key="1">
    <citation type="submission" date="2020-04" db="EMBL/GenBank/DDBJ databases">
        <title>Perkinsus olseni comparative genomics.</title>
        <authorList>
            <person name="Bogema D.R."/>
        </authorList>
    </citation>
    <scope>NUCLEOTIDE SEQUENCE [LARGE SCALE GENOMIC DNA]</scope>
    <source>
        <strain evidence="2 3">ATCC PRA-207</strain>
    </source>
</reference>
<organism evidence="2 3">
    <name type="scientific">Perkinsus olseni</name>
    <name type="common">Perkinsus atlanticus</name>
    <dbReference type="NCBI Taxonomy" id="32597"/>
    <lineage>
        <taxon>Eukaryota</taxon>
        <taxon>Sar</taxon>
        <taxon>Alveolata</taxon>
        <taxon>Perkinsozoa</taxon>
        <taxon>Perkinsea</taxon>
        <taxon>Perkinsida</taxon>
        <taxon>Perkinsidae</taxon>
        <taxon>Perkinsus</taxon>
    </lineage>
</organism>